<dbReference type="PANTHER" id="PTHR14269:SF62">
    <property type="entry name" value="CDP-DIACYLGLYCEROL--GLYCEROL-3-PHOSPHATE 3-PHOSPHATIDYLTRANSFERASE 1, CHLOROPLASTIC"/>
    <property type="match status" value="1"/>
</dbReference>
<feature type="transmembrane region" description="Helical" evidence="17">
    <location>
        <begin position="121"/>
        <end position="143"/>
    </location>
</feature>
<keyword evidence="9 17" id="KW-1133">Transmembrane helix</keyword>
<dbReference type="PANTHER" id="PTHR14269">
    <property type="entry name" value="CDP-DIACYLGLYCEROL--GLYCEROL-3-PHOSPHATE 3-PHOSPHATIDYLTRANSFERASE-RELATED"/>
    <property type="match status" value="1"/>
</dbReference>
<keyword evidence="7 16" id="KW-0808">Transferase</keyword>
<keyword evidence="10" id="KW-0443">Lipid metabolism</keyword>
<dbReference type="InterPro" id="IPR050324">
    <property type="entry name" value="CDP-alcohol_PTase-I"/>
</dbReference>
<dbReference type="PROSITE" id="PS00379">
    <property type="entry name" value="CDP_ALCOHOL_P_TRANSF"/>
    <property type="match status" value="1"/>
</dbReference>
<evidence type="ECO:0000256" key="3">
    <source>
        <dbReference type="ARBA" id="ARBA00010441"/>
    </source>
</evidence>
<dbReference type="AlphaFoldDB" id="A0A1Y1QE04"/>
<dbReference type="GO" id="GO:0008444">
    <property type="term" value="F:CDP-diacylglycerol-glycerol-3-phosphate 3-phosphatidyltransferase activity"/>
    <property type="evidence" value="ECO:0007669"/>
    <property type="project" value="UniProtKB-UniRule"/>
</dbReference>
<evidence type="ECO:0000256" key="17">
    <source>
        <dbReference type="SAM" id="Phobius"/>
    </source>
</evidence>
<evidence type="ECO:0000256" key="15">
    <source>
        <dbReference type="NCBIfam" id="TIGR00560"/>
    </source>
</evidence>
<name>A0A1Y1QE04_9GAMM</name>
<accession>A0A1Y1QE04</accession>
<organism evidence="18 19">
    <name type="scientific">Thiothrix lacustris</name>
    <dbReference type="NCBI Taxonomy" id="525917"/>
    <lineage>
        <taxon>Bacteria</taxon>
        <taxon>Pseudomonadati</taxon>
        <taxon>Pseudomonadota</taxon>
        <taxon>Gammaproteobacteria</taxon>
        <taxon>Thiotrichales</taxon>
        <taxon>Thiotrichaceae</taxon>
        <taxon>Thiothrix</taxon>
    </lineage>
</organism>
<feature type="transmembrane region" description="Helical" evidence="17">
    <location>
        <begin position="89"/>
        <end position="109"/>
    </location>
</feature>
<feature type="transmembrane region" description="Helical" evidence="17">
    <location>
        <begin position="155"/>
        <end position="175"/>
    </location>
</feature>
<dbReference type="EC" id="2.7.8.5" evidence="4 15"/>
<reference evidence="18 19" key="1">
    <citation type="submission" date="2017-01" db="EMBL/GenBank/DDBJ databases">
        <title>Novel large sulfur bacteria in the metagenomes of groundwater-fed chemosynthetic microbial mats in the Lake Huron basin.</title>
        <authorList>
            <person name="Sharrar A.M."/>
            <person name="Flood B.E."/>
            <person name="Bailey J.V."/>
            <person name="Jones D.S."/>
            <person name="Biddanda B."/>
            <person name="Ruberg S.A."/>
            <person name="Marcus D.N."/>
            <person name="Dick G.J."/>
        </authorList>
    </citation>
    <scope>NUCLEOTIDE SEQUENCE [LARGE SCALE GENOMIC DNA]</scope>
    <source>
        <strain evidence="18">A8</strain>
    </source>
</reference>
<comment type="subcellular location">
    <subcellularLocation>
        <location evidence="1">Membrane</location>
        <topology evidence="1">Multi-pass membrane protein</topology>
    </subcellularLocation>
</comment>
<evidence type="ECO:0000256" key="13">
    <source>
        <dbReference type="ARBA" id="ARBA00023264"/>
    </source>
</evidence>
<comment type="caution">
    <text evidence="18">The sequence shown here is derived from an EMBL/GenBank/DDBJ whole genome shotgun (WGS) entry which is preliminary data.</text>
</comment>
<evidence type="ECO:0000256" key="7">
    <source>
        <dbReference type="ARBA" id="ARBA00022679"/>
    </source>
</evidence>
<dbReference type="Pfam" id="PF01066">
    <property type="entry name" value="CDP-OH_P_transf"/>
    <property type="match status" value="1"/>
</dbReference>
<evidence type="ECO:0000256" key="9">
    <source>
        <dbReference type="ARBA" id="ARBA00022989"/>
    </source>
</evidence>
<dbReference type="GO" id="GO:0005886">
    <property type="term" value="C:plasma membrane"/>
    <property type="evidence" value="ECO:0007669"/>
    <property type="project" value="TreeGrafter"/>
</dbReference>
<comment type="catalytic activity">
    <reaction evidence="14">
        <text>a CDP-1,2-diacyl-sn-glycerol + sn-glycerol 3-phosphate = a 1,2-diacyl-sn-glycero-3-phospho-(1'-sn-glycero-3'-phosphate) + CMP + H(+)</text>
        <dbReference type="Rhea" id="RHEA:12593"/>
        <dbReference type="ChEBI" id="CHEBI:15378"/>
        <dbReference type="ChEBI" id="CHEBI:57597"/>
        <dbReference type="ChEBI" id="CHEBI:58332"/>
        <dbReference type="ChEBI" id="CHEBI:60110"/>
        <dbReference type="ChEBI" id="CHEBI:60377"/>
        <dbReference type="EC" id="2.7.8.5"/>
    </reaction>
</comment>
<evidence type="ECO:0000256" key="8">
    <source>
        <dbReference type="ARBA" id="ARBA00022692"/>
    </source>
</evidence>
<dbReference type="InterPro" id="IPR048254">
    <property type="entry name" value="CDP_ALCOHOL_P_TRANSF_CS"/>
</dbReference>
<dbReference type="NCBIfam" id="TIGR00560">
    <property type="entry name" value="pgsA"/>
    <property type="match status" value="1"/>
</dbReference>
<gene>
    <name evidence="18" type="ORF">BWK73_39460</name>
</gene>
<evidence type="ECO:0000256" key="5">
    <source>
        <dbReference type="ARBA" id="ARBA00014944"/>
    </source>
</evidence>
<evidence type="ECO:0000256" key="4">
    <source>
        <dbReference type="ARBA" id="ARBA00013170"/>
    </source>
</evidence>
<dbReference type="EMBL" id="MTEJ01000405">
    <property type="protein sequence ID" value="OQX03464.1"/>
    <property type="molecule type" value="Genomic_DNA"/>
</dbReference>
<dbReference type="Proteomes" id="UP000192491">
    <property type="component" value="Unassembled WGS sequence"/>
</dbReference>
<dbReference type="Gene3D" id="1.20.120.1760">
    <property type="match status" value="1"/>
</dbReference>
<evidence type="ECO:0000256" key="10">
    <source>
        <dbReference type="ARBA" id="ARBA00023098"/>
    </source>
</evidence>
<evidence type="ECO:0000256" key="1">
    <source>
        <dbReference type="ARBA" id="ARBA00004141"/>
    </source>
</evidence>
<proteinExistence type="inferred from homology"/>
<comment type="similarity">
    <text evidence="3 16">Belongs to the CDP-alcohol phosphatidyltransferase class-I family.</text>
</comment>
<dbReference type="PIRSF" id="PIRSF000847">
    <property type="entry name" value="Phos_ph_gly_syn"/>
    <property type="match status" value="1"/>
</dbReference>
<sequence>MVFNLPVLLTWLRIAFIPLLVFLFYLDKPWAALAAATVFGVAGLTDWADGYLARLWQQESRFGAFLDPVADKLIVAVALILVVEREGAMWMTLAAMIIIGREIVISALREWMAEVGARGKVAVAFIGKLKTAIQIIALIFLLYNQDLWGMPLREWGLWALAVATVLTVLSMVQYLKGAFSAAV</sequence>
<evidence type="ECO:0000313" key="18">
    <source>
        <dbReference type="EMBL" id="OQX03464.1"/>
    </source>
</evidence>
<evidence type="ECO:0000256" key="2">
    <source>
        <dbReference type="ARBA" id="ARBA00005042"/>
    </source>
</evidence>
<evidence type="ECO:0000256" key="16">
    <source>
        <dbReference type="RuleBase" id="RU003750"/>
    </source>
</evidence>
<dbReference type="InterPro" id="IPR043130">
    <property type="entry name" value="CDP-OH_PTrfase_TM_dom"/>
</dbReference>
<dbReference type="InterPro" id="IPR004570">
    <property type="entry name" value="Phosphatidylglycerol_P_synth"/>
</dbReference>
<protein>
    <recommendedName>
        <fullName evidence="5 15">CDP-diacylglycerol--glycerol-3-phosphate 3-phosphatidyltransferase</fullName>
        <ecNumber evidence="4 15">2.7.8.5</ecNumber>
    </recommendedName>
</protein>
<keyword evidence="13" id="KW-1208">Phospholipid metabolism</keyword>
<keyword evidence="8 17" id="KW-0812">Transmembrane</keyword>
<comment type="pathway">
    <text evidence="2">Phospholipid metabolism; phosphatidylglycerol biosynthesis; phosphatidylglycerol from CDP-diacylglycerol: step 1/2.</text>
</comment>
<keyword evidence="12" id="KW-0594">Phospholipid biosynthesis</keyword>
<evidence type="ECO:0000256" key="14">
    <source>
        <dbReference type="ARBA" id="ARBA00048586"/>
    </source>
</evidence>
<dbReference type="GO" id="GO:0046474">
    <property type="term" value="P:glycerophospholipid biosynthetic process"/>
    <property type="evidence" value="ECO:0007669"/>
    <property type="project" value="TreeGrafter"/>
</dbReference>
<evidence type="ECO:0000256" key="11">
    <source>
        <dbReference type="ARBA" id="ARBA00023136"/>
    </source>
</evidence>
<dbReference type="InterPro" id="IPR000462">
    <property type="entry name" value="CDP-OH_P_trans"/>
</dbReference>
<keyword evidence="6" id="KW-0444">Lipid biosynthesis</keyword>
<evidence type="ECO:0000256" key="6">
    <source>
        <dbReference type="ARBA" id="ARBA00022516"/>
    </source>
</evidence>
<keyword evidence="11 17" id="KW-0472">Membrane</keyword>
<evidence type="ECO:0000256" key="12">
    <source>
        <dbReference type="ARBA" id="ARBA00023209"/>
    </source>
</evidence>
<feature type="transmembrane region" description="Helical" evidence="17">
    <location>
        <begin position="7"/>
        <end position="26"/>
    </location>
</feature>
<evidence type="ECO:0000313" key="19">
    <source>
        <dbReference type="Proteomes" id="UP000192491"/>
    </source>
</evidence>